<organism evidence="2 3">
    <name type="scientific">Sphingomonas quercus</name>
    <dbReference type="NCBI Taxonomy" id="2842451"/>
    <lineage>
        <taxon>Bacteria</taxon>
        <taxon>Pseudomonadati</taxon>
        <taxon>Pseudomonadota</taxon>
        <taxon>Alphaproteobacteria</taxon>
        <taxon>Sphingomonadales</taxon>
        <taxon>Sphingomonadaceae</taxon>
        <taxon>Sphingomonas</taxon>
    </lineage>
</organism>
<dbReference type="Pfam" id="PF08448">
    <property type="entry name" value="PAS_4"/>
    <property type="match status" value="1"/>
</dbReference>
<evidence type="ECO:0000259" key="1">
    <source>
        <dbReference type="SMART" id="SM00091"/>
    </source>
</evidence>
<name>A0ABS6BE82_9SPHN</name>
<sequence length="295" mass="31606">MYQGKTPRFVSAAEITRNFGMWQDRAAQGPLVVTHHGRPRVMMLAVEHYEELAAGHGPAAEEEDLESARLSVVLGQIGSAFAAFDTELRFVRLNAAAVAHFGQPEERLIGRTPEEVFTGREAMIAGHLREALRTGEEMQVDLPAGPNGERLLRMRLFPYPGGVGVTFRNVAGLRNAERAEQEHAALAQARVTHGGVGVGRLGPRATFEHVEEPLAQMAGFAPERLGGVRFTDLLSLPSRAAASDAIEAVLTGQGARAFDSIMLVNGGGELPVRIALAELRDGFAISGAVVMVSRG</sequence>
<dbReference type="InterPro" id="IPR013656">
    <property type="entry name" value="PAS_4"/>
</dbReference>
<gene>
    <name evidence="2" type="ORF">KOF26_01965</name>
</gene>
<dbReference type="RefSeq" id="WP_216319117.1">
    <property type="nucleotide sequence ID" value="NZ_JAHKRT010000001.1"/>
</dbReference>
<feature type="domain" description="PAS" evidence="1">
    <location>
        <begin position="68"/>
        <end position="133"/>
    </location>
</feature>
<proteinExistence type="predicted"/>
<keyword evidence="3" id="KW-1185">Reference proteome</keyword>
<comment type="caution">
    <text evidence="2">The sequence shown here is derived from an EMBL/GenBank/DDBJ whole genome shotgun (WGS) entry which is preliminary data.</text>
</comment>
<evidence type="ECO:0000313" key="2">
    <source>
        <dbReference type="EMBL" id="MBU3076618.1"/>
    </source>
</evidence>
<protein>
    <submittedName>
        <fullName evidence="2">PAS domain-containing protein</fullName>
    </submittedName>
</protein>
<dbReference type="SMART" id="SM00091">
    <property type="entry name" value="PAS"/>
    <property type="match status" value="2"/>
</dbReference>
<evidence type="ECO:0000313" key="3">
    <source>
        <dbReference type="Proteomes" id="UP000776276"/>
    </source>
</evidence>
<dbReference type="Proteomes" id="UP000776276">
    <property type="component" value="Unassembled WGS sequence"/>
</dbReference>
<reference evidence="2 3" key="1">
    <citation type="submission" date="2021-06" db="EMBL/GenBank/DDBJ databases">
        <title>Sphingomonas sp. XMGL2, whole genome shotgun sequencing project.</title>
        <authorList>
            <person name="Zhao G."/>
            <person name="Shen L."/>
        </authorList>
    </citation>
    <scope>NUCLEOTIDE SEQUENCE [LARGE SCALE GENOMIC DNA]</scope>
    <source>
        <strain evidence="2 3">XMGL2</strain>
    </source>
</reference>
<dbReference type="EMBL" id="JAHKRT010000001">
    <property type="protein sequence ID" value="MBU3076618.1"/>
    <property type="molecule type" value="Genomic_DNA"/>
</dbReference>
<feature type="domain" description="PAS" evidence="1">
    <location>
        <begin position="185"/>
        <end position="251"/>
    </location>
</feature>
<dbReference type="InterPro" id="IPR000014">
    <property type="entry name" value="PAS"/>
</dbReference>
<accession>A0ABS6BE82</accession>